<dbReference type="EMBL" id="JACASF010000012">
    <property type="protein sequence ID" value="KAF6444271.1"/>
    <property type="molecule type" value="Genomic_DNA"/>
</dbReference>
<accession>A0A7J8F9L9</accession>
<organism evidence="2 3">
    <name type="scientific">Molossus molossus</name>
    <name type="common">Pallas' mastiff bat</name>
    <name type="synonym">Vespertilio molossus</name>
    <dbReference type="NCBI Taxonomy" id="27622"/>
    <lineage>
        <taxon>Eukaryota</taxon>
        <taxon>Metazoa</taxon>
        <taxon>Chordata</taxon>
        <taxon>Craniata</taxon>
        <taxon>Vertebrata</taxon>
        <taxon>Euteleostomi</taxon>
        <taxon>Mammalia</taxon>
        <taxon>Eutheria</taxon>
        <taxon>Laurasiatheria</taxon>
        <taxon>Chiroptera</taxon>
        <taxon>Yangochiroptera</taxon>
        <taxon>Molossidae</taxon>
        <taxon>Molossus</taxon>
    </lineage>
</organism>
<comment type="caution">
    <text evidence="2">The sequence shown here is derived from an EMBL/GenBank/DDBJ whole genome shotgun (WGS) entry which is preliminary data.</text>
</comment>
<proteinExistence type="predicted"/>
<gene>
    <name evidence="2" type="ORF">HJG59_008571</name>
</gene>
<evidence type="ECO:0000313" key="3">
    <source>
        <dbReference type="Proteomes" id="UP000550707"/>
    </source>
</evidence>
<keyword evidence="3" id="KW-1185">Reference proteome</keyword>
<reference evidence="2 3" key="1">
    <citation type="journal article" date="2020" name="Nature">
        <title>Six reference-quality genomes reveal evolution of bat adaptations.</title>
        <authorList>
            <person name="Jebb D."/>
            <person name="Huang Z."/>
            <person name="Pippel M."/>
            <person name="Hughes G.M."/>
            <person name="Lavrichenko K."/>
            <person name="Devanna P."/>
            <person name="Winkler S."/>
            <person name="Jermiin L.S."/>
            <person name="Skirmuntt E.C."/>
            <person name="Katzourakis A."/>
            <person name="Burkitt-Gray L."/>
            <person name="Ray D.A."/>
            <person name="Sullivan K.A.M."/>
            <person name="Roscito J.G."/>
            <person name="Kirilenko B.M."/>
            <person name="Davalos L.M."/>
            <person name="Corthals A.P."/>
            <person name="Power M.L."/>
            <person name="Jones G."/>
            <person name="Ransome R.D."/>
            <person name="Dechmann D.K.N."/>
            <person name="Locatelli A.G."/>
            <person name="Puechmaille S.J."/>
            <person name="Fedrigo O."/>
            <person name="Jarvis E.D."/>
            <person name="Hiller M."/>
            <person name="Vernes S.C."/>
            <person name="Myers E.W."/>
            <person name="Teeling E.C."/>
        </authorList>
    </citation>
    <scope>NUCLEOTIDE SEQUENCE [LARGE SCALE GENOMIC DNA]</scope>
    <source>
        <strain evidence="2">MMolMol1</strain>
        <tissue evidence="2">Muscle</tissue>
    </source>
</reference>
<protein>
    <submittedName>
        <fullName evidence="2">Uncharacterized protein</fullName>
    </submittedName>
</protein>
<feature type="region of interest" description="Disordered" evidence="1">
    <location>
        <begin position="18"/>
        <end position="42"/>
    </location>
</feature>
<evidence type="ECO:0000313" key="2">
    <source>
        <dbReference type="EMBL" id="KAF6444271.1"/>
    </source>
</evidence>
<dbReference type="InParanoid" id="A0A7J8F9L9"/>
<name>A0A7J8F9L9_MOLMO</name>
<sequence length="169" mass="18616">MPRCPRRRPMARLLPHTAQDLGGAEGQVNNDAGEGPWQTRGTRTQGAITSACRGCVLFPSPFRLGWEPASVPRGIPVTALTTSCGCAIFLWRLISVPSVSYERPAAEASVVLQVMERSPLATASESCVLTSRYTAGGGYLWSETWRKIQDVFLLPLTIRFWSHQEDIQK</sequence>
<dbReference type="Proteomes" id="UP000550707">
    <property type="component" value="Unassembled WGS sequence"/>
</dbReference>
<evidence type="ECO:0000256" key="1">
    <source>
        <dbReference type="SAM" id="MobiDB-lite"/>
    </source>
</evidence>
<dbReference type="AlphaFoldDB" id="A0A7J8F9L9"/>